<dbReference type="GO" id="GO:0006096">
    <property type="term" value="P:glycolytic process"/>
    <property type="evidence" value="ECO:0007669"/>
    <property type="project" value="UniProtKB-UniRule"/>
</dbReference>
<dbReference type="EC" id="5.3.1.1" evidence="7 8"/>
<dbReference type="RefSeq" id="WP_128467596.1">
    <property type="nucleotide sequence ID" value="NZ_CP035108.1"/>
</dbReference>
<gene>
    <name evidence="7" type="primary">tpiA</name>
    <name evidence="9" type="ORF">EP073_13000</name>
</gene>
<organism evidence="9 10">
    <name type="scientific">Geovibrio thiophilus</name>
    <dbReference type="NCBI Taxonomy" id="139438"/>
    <lineage>
        <taxon>Bacteria</taxon>
        <taxon>Pseudomonadati</taxon>
        <taxon>Deferribacterota</taxon>
        <taxon>Deferribacteres</taxon>
        <taxon>Deferribacterales</taxon>
        <taxon>Geovibrionaceae</taxon>
        <taxon>Geovibrio</taxon>
    </lineage>
</organism>
<evidence type="ECO:0000256" key="8">
    <source>
        <dbReference type="RuleBase" id="RU363013"/>
    </source>
</evidence>
<evidence type="ECO:0000256" key="6">
    <source>
        <dbReference type="ARBA" id="ARBA00023235"/>
    </source>
</evidence>
<evidence type="ECO:0000313" key="9">
    <source>
        <dbReference type="EMBL" id="QAR34291.1"/>
    </source>
</evidence>
<evidence type="ECO:0000256" key="4">
    <source>
        <dbReference type="ARBA" id="ARBA00022490"/>
    </source>
</evidence>
<feature type="binding site" evidence="7">
    <location>
        <position position="175"/>
    </location>
    <ligand>
        <name>substrate</name>
    </ligand>
</feature>
<dbReference type="FunFam" id="3.20.20.70:FF:000016">
    <property type="entry name" value="Triosephosphate isomerase"/>
    <property type="match status" value="1"/>
</dbReference>
<evidence type="ECO:0000256" key="7">
    <source>
        <dbReference type="HAMAP-Rule" id="MF_00147"/>
    </source>
</evidence>
<dbReference type="PANTHER" id="PTHR21139">
    <property type="entry name" value="TRIOSEPHOSPHATE ISOMERASE"/>
    <property type="match status" value="1"/>
</dbReference>
<name>A0A3R5Y8K1_9BACT</name>
<dbReference type="KEGG" id="gtl:EP073_13000"/>
<dbReference type="InterPro" id="IPR022896">
    <property type="entry name" value="TrioseP_Isoase_bac/euk"/>
</dbReference>
<dbReference type="PROSITE" id="PS51440">
    <property type="entry name" value="TIM_2"/>
    <property type="match status" value="1"/>
</dbReference>
<dbReference type="InterPro" id="IPR035990">
    <property type="entry name" value="TIM_sf"/>
</dbReference>
<reference evidence="9 10" key="1">
    <citation type="submission" date="2019-01" db="EMBL/GenBank/DDBJ databases">
        <title>Geovibrio thiophilus DSM 11263, complete genome.</title>
        <authorList>
            <person name="Spring S."/>
            <person name="Bunk B."/>
            <person name="Sproer C."/>
        </authorList>
    </citation>
    <scope>NUCLEOTIDE SEQUENCE [LARGE SCALE GENOMIC DNA]</scope>
    <source>
        <strain evidence="9 10">DSM 11263</strain>
    </source>
</reference>
<dbReference type="GO" id="GO:0004807">
    <property type="term" value="F:triose-phosphate isomerase activity"/>
    <property type="evidence" value="ECO:0007669"/>
    <property type="project" value="UniProtKB-UniRule"/>
</dbReference>
<comment type="catalytic activity">
    <reaction evidence="7 8">
        <text>D-glyceraldehyde 3-phosphate = dihydroxyacetone phosphate</text>
        <dbReference type="Rhea" id="RHEA:18585"/>
        <dbReference type="ChEBI" id="CHEBI:57642"/>
        <dbReference type="ChEBI" id="CHEBI:59776"/>
        <dbReference type="EC" id="5.3.1.1"/>
    </reaction>
</comment>
<dbReference type="UniPathway" id="UPA00109">
    <property type="reaction ID" value="UER00189"/>
</dbReference>
<dbReference type="UniPathway" id="UPA00138"/>
<dbReference type="Pfam" id="PF00121">
    <property type="entry name" value="TIM"/>
    <property type="match status" value="1"/>
</dbReference>
<evidence type="ECO:0000313" key="10">
    <source>
        <dbReference type="Proteomes" id="UP000287502"/>
    </source>
</evidence>
<dbReference type="GO" id="GO:0019563">
    <property type="term" value="P:glycerol catabolic process"/>
    <property type="evidence" value="ECO:0007669"/>
    <property type="project" value="TreeGrafter"/>
</dbReference>
<comment type="pathway">
    <text evidence="1 7 8">Carbohydrate degradation; glycolysis; D-glyceraldehyde 3-phosphate from glycerone phosphate: step 1/1.</text>
</comment>
<dbReference type="SUPFAM" id="SSF51351">
    <property type="entry name" value="Triosephosphate isomerase (TIM)"/>
    <property type="match status" value="1"/>
</dbReference>
<comment type="subunit">
    <text evidence="7 8">Homodimer.</text>
</comment>
<dbReference type="OrthoDB" id="9809429at2"/>
<comment type="pathway">
    <text evidence="7 8">Carbohydrate biosynthesis; gluconeogenesis.</text>
</comment>
<dbReference type="InterPro" id="IPR013785">
    <property type="entry name" value="Aldolase_TIM"/>
</dbReference>
<dbReference type="InterPro" id="IPR000652">
    <property type="entry name" value="Triosephosphate_isomerase"/>
</dbReference>
<dbReference type="EMBL" id="CP035108">
    <property type="protein sequence ID" value="QAR34291.1"/>
    <property type="molecule type" value="Genomic_DNA"/>
</dbReference>
<dbReference type="AlphaFoldDB" id="A0A3R5Y8K1"/>
<evidence type="ECO:0000256" key="2">
    <source>
        <dbReference type="ARBA" id="ARBA00007422"/>
    </source>
</evidence>
<dbReference type="CDD" id="cd00311">
    <property type="entry name" value="TIM"/>
    <property type="match status" value="1"/>
</dbReference>
<feature type="binding site" evidence="7">
    <location>
        <begin position="9"/>
        <end position="11"/>
    </location>
    <ligand>
        <name>substrate</name>
    </ligand>
</feature>
<feature type="binding site" evidence="7">
    <location>
        <position position="215"/>
    </location>
    <ligand>
        <name>substrate</name>
    </ligand>
</feature>
<keyword evidence="4 7" id="KW-0963">Cytoplasm</keyword>
<keyword evidence="5 7" id="KW-0324">Glycolysis</keyword>
<dbReference type="PROSITE" id="PS00171">
    <property type="entry name" value="TIM_1"/>
    <property type="match status" value="1"/>
</dbReference>
<proteinExistence type="inferred from homology"/>
<dbReference type="NCBIfam" id="TIGR00419">
    <property type="entry name" value="tim"/>
    <property type="match status" value="1"/>
</dbReference>
<dbReference type="InterPro" id="IPR020861">
    <property type="entry name" value="Triosephosphate_isomerase_AS"/>
</dbReference>
<comment type="similarity">
    <text evidence="2 7 8">Belongs to the triosephosphate isomerase family.</text>
</comment>
<dbReference type="GO" id="GO:0046166">
    <property type="term" value="P:glyceraldehyde-3-phosphate biosynthetic process"/>
    <property type="evidence" value="ECO:0007669"/>
    <property type="project" value="TreeGrafter"/>
</dbReference>
<keyword evidence="3 7" id="KW-0312">Gluconeogenesis</keyword>
<protein>
    <recommendedName>
        <fullName evidence="7 8">Triosephosphate isomerase</fullName>
        <shortName evidence="7">TIM</shortName>
        <shortName evidence="7">TPI</shortName>
        <ecNumber evidence="7 8">5.3.1.1</ecNumber>
    </recommendedName>
    <alternativeName>
        <fullName evidence="7">Triose-phosphate isomerase</fullName>
    </alternativeName>
</protein>
<feature type="active site" description="Electrophile" evidence="7">
    <location>
        <position position="97"/>
    </location>
</feature>
<keyword evidence="6 7" id="KW-0413">Isomerase</keyword>
<dbReference type="Proteomes" id="UP000287502">
    <property type="component" value="Chromosome"/>
</dbReference>
<feature type="active site" description="Proton acceptor" evidence="7">
    <location>
        <position position="169"/>
    </location>
</feature>
<sequence>MIKPYIVGNWKMNLDAAEGTELAGKILHASIDYDSVDVGVAPAFPILYSVKQTVASSKGRLAVVAQNVSAEEKGAFTGESSISMLKSVGVTAVIIGHSERRQIFGETDQTINKKVRLTLSYGLNVILCVGETLFEREADSHFETVTAQVAKGLKDVPVDKIEQVTVAYEPVWAIGTGVNASPADAQAMHAKIREMLKSLYGPVMANKLRIIYGGSVKPDNAKGLMNQPDINGALVGGASLKSEDFLGIINFSK</sequence>
<accession>A0A3R5Y8K1</accession>
<comment type="subcellular location">
    <subcellularLocation>
        <location evidence="7 8">Cytoplasm</location>
    </subcellularLocation>
</comment>
<evidence type="ECO:0000256" key="3">
    <source>
        <dbReference type="ARBA" id="ARBA00022432"/>
    </source>
</evidence>
<dbReference type="PANTHER" id="PTHR21139:SF42">
    <property type="entry name" value="TRIOSEPHOSPHATE ISOMERASE"/>
    <property type="match status" value="1"/>
</dbReference>
<feature type="binding site" evidence="7">
    <location>
        <begin position="236"/>
        <end position="237"/>
    </location>
    <ligand>
        <name>substrate</name>
    </ligand>
</feature>
<evidence type="ECO:0000256" key="1">
    <source>
        <dbReference type="ARBA" id="ARBA00004680"/>
    </source>
</evidence>
<dbReference type="GO" id="GO:0005829">
    <property type="term" value="C:cytosol"/>
    <property type="evidence" value="ECO:0007669"/>
    <property type="project" value="TreeGrafter"/>
</dbReference>
<dbReference type="Gene3D" id="3.20.20.70">
    <property type="entry name" value="Aldolase class I"/>
    <property type="match status" value="1"/>
</dbReference>
<comment type="function">
    <text evidence="7">Involved in the gluconeogenesis. Catalyzes stereospecifically the conversion of dihydroxyacetone phosphate (DHAP) to D-glyceraldehyde-3-phosphate (G3P).</text>
</comment>
<keyword evidence="10" id="KW-1185">Reference proteome</keyword>
<evidence type="ECO:0000256" key="5">
    <source>
        <dbReference type="ARBA" id="ARBA00023152"/>
    </source>
</evidence>
<dbReference type="HAMAP" id="MF_00147_B">
    <property type="entry name" value="TIM_B"/>
    <property type="match status" value="1"/>
</dbReference>
<dbReference type="GO" id="GO:0006094">
    <property type="term" value="P:gluconeogenesis"/>
    <property type="evidence" value="ECO:0007669"/>
    <property type="project" value="UniProtKB-UniRule"/>
</dbReference>